<keyword evidence="6" id="KW-0695">RNA-directed DNA polymerase</keyword>
<evidence type="ECO:0000259" key="7">
    <source>
        <dbReference type="Pfam" id="PF17917"/>
    </source>
</evidence>
<accession>A0ABD0ZVW1</accession>
<proteinExistence type="predicted"/>
<reference evidence="8 9" key="1">
    <citation type="submission" date="2024-04" db="EMBL/GenBank/DDBJ databases">
        <title>Genome assembly C_amara_ONT_v2.</title>
        <authorList>
            <person name="Yant L."/>
            <person name="Moore C."/>
            <person name="Slenker M."/>
        </authorList>
    </citation>
    <scope>NUCLEOTIDE SEQUENCE [LARGE SCALE GENOMIC DNA]</scope>
    <source>
        <tissue evidence="8">Leaf</tissue>
    </source>
</reference>
<evidence type="ECO:0000256" key="5">
    <source>
        <dbReference type="ARBA" id="ARBA00022801"/>
    </source>
</evidence>
<evidence type="ECO:0000256" key="1">
    <source>
        <dbReference type="ARBA" id="ARBA00022679"/>
    </source>
</evidence>
<dbReference type="Pfam" id="PF17917">
    <property type="entry name" value="RT_RNaseH"/>
    <property type="match status" value="1"/>
</dbReference>
<evidence type="ECO:0000313" key="8">
    <source>
        <dbReference type="EMBL" id="KAL1198753.1"/>
    </source>
</evidence>
<evidence type="ECO:0000256" key="4">
    <source>
        <dbReference type="ARBA" id="ARBA00022759"/>
    </source>
</evidence>
<keyword evidence="4" id="KW-0255">Endonuclease</keyword>
<dbReference type="AlphaFoldDB" id="A0ABD0ZVW1"/>
<evidence type="ECO:0000256" key="6">
    <source>
        <dbReference type="ARBA" id="ARBA00022918"/>
    </source>
</evidence>
<gene>
    <name evidence="8" type="ORF">V5N11_003014</name>
</gene>
<evidence type="ECO:0000256" key="3">
    <source>
        <dbReference type="ARBA" id="ARBA00022722"/>
    </source>
</evidence>
<keyword evidence="9" id="KW-1185">Reference proteome</keyword>
<dbReference type="Proteomes" id="UP001558713">
    <property type="component" value="Unassembled WGS sequence"/>
</dbReference>
<evidence type="ECO:0000256" key="2">
    <source>
        <dbReference type="ARBA" id="ARBA00022695"/>
    </source>
</evidence>
<dbReference type="GO" id="GO:0004519">
    <property type="term" value="F:endonuclease activity"/>
    <property type="evidence" value="ECO:0007669"/>
    <property type="project" value="UniProtKB-KW"/>
</dbReference>
<keyword evidence="3" id="KW-0540">Nuclease</keyword>
<evidence type="ECO:0000313" key="9">
    <source>
        <dbReference type="Proteomes" id="UP001558713"/>
    </source>
</evidence>
<dbReference type="GO" id="GO:0003964">
    <property type="term" value="F:RNA-directed DNA polymerase activity"/>
    <property type="evidence" value="ECO:0007669"/>
    <property type="project" value="UniProtKB-KW"/>
</dbReference>
<dbReference type="InterPro" id="IPR041373">
    <property type="entry name" value="RT_RNaseH"/>
</dbReference>
<protein>
    <recommendedName>
        <fullName evidence="7">Reverse transcriptase RNase H-like domain-containing protein</fullName>
    </recommendedName>
</protein>
<keyword evidence="5" id="KW-0378">Hydrolase</keyword>
<sequence length="94" mass="10559">MAAVVFALKIWRSYLYGGKVRVFTDHKSTEANLVADALSRKRVALARKREVDSLVSEISTLRLCVVSREPLGLEAVNHADLLSECGWLERRMSV</sequence>
<feature type="domain" description="Reverse transcriptase RNase H-like" evidence="7">
    <location>
        <begin position="1"/>
        <end position="34"/>
    </location>
</feature>
<name>A0ABD0ZVW1_CARAN</name>
<dbReference type="EMBL" id="JBANAX010000659">
    <property type="protein sequence ID" value="KAL1198753.1"/>
    <property type="molecule type" value="Genomic_DNA"/>
</dbReference>
<organism evidence="8 9">
    <name type="scientific">Cardamine amara subsp. amara</name>
    <dbReference type="NCBI Taxonomy" id="228776"/>
    <lineage>
        <taxon>Eukaryota</taxon>
        <taxon>Viridiplantae</taxon>
        <taxon>Streptophyta</taxon>
        <taxon>Embryophyta</taxon>
        <taxon>Tracheophyta</taxon>
        <taxon>Spermatophyta</taxon>
        <taxon>Magnoliopsida</taxon>
        <taxon>eudicotyledons</taxon>
        <taxon>Gunneridae</taxon>
        <taxon>Pentapetalae</taxon>
        <taxon>rosids</taxon>
        <taxon>malvids</taxon>
        <taxon>Brassicales</taxon>
        <taxon>Brassicaceae</taxon>
        <taxon>Cardamineae</taxon>
        <taxon>Cardamine</taxon>
    </lineage>
</organism>
<dbReference type="GO" id="GO:0016787">
    <property type="term" value="F:hydrolase activity"/>
    <property type="evidence" value="ECO:0007669"/>
    <property type="project" value="UniProtKB-KW"/>
</dbReference>
<comment type="caution">
    <text evidence="8">The sequence shown here is derived from an EMBL/GenBank/DDBJ whole genome shotgun (WGS) entry which is preliminary data.</text>
</comment>
<keyword evidence="2" id="KW-0548">Nucleotidyltransferase</keyword>
<keyword evidence="1" id="KW-0808">Transferase</keyword>